<feature type="transmembrane region" description="Helical" evidence="7">
    <location>
        <begin position="33"/>
        <end position="63"/>
    </location>
</feature>
<accession>A0A9W6KBU0</accession>
<dbReference type="GO" id="GO:0005886">
    <property type="term" value="C:plasma membrane"/>
    <property type="evidence" value="ECO:0007669"/>
    <property type="project" value="UniProtKB-SubCell"/>
</dbReference>
<dbReference type="InterPro" id="IPR051393">
    <property type="entry name" value="ABC_transporter_permease"/>
</dbReference>
<keyword evidence="6 7" id="KW-0472">Membrane</keyword>
<evidence type="ECO:0000256" key="5">
    <source>
        <dbReference type="ARBA" id="ARBA00022989"/>
    </source>
</evidence>
<feature type="domain" description="ABC transmembrane type-1" evidence="8">
    <location>
        <begin position="93"/>
        <end position="309"/>
    </location>
</feature>
<dbReference type="GO" id="GO:0055085">
    <property type="term" value="P:transmembrane transport"/>
    <property type="evidence" value="ECO:0007669"/>
    <property type="project" value="InterPro"/>
</dbReference>
<dbReference type="PANTHER" id="PTHR30193">
    <property type="entry name" value="ABC TRANSPORTER PERMEASE PROTEIN"/>
    <property type="match status" value="1"/>
</dbReference>
<dbReference type="PANTHER" id="PTHR30193:SF37">
    <property type="entry name" value="INNER MEMBRANE ABC TRANSPORTER PERMEASE PROTEIN YCJO"/>
    <property type="match status" value="1"/>
</dbReference>
<evidence type="ECO:0000256" key="7">
    <source>
        <dbReference type="RuleBase" id="RU363032"/>
    </source>
</evidence>
<comment type="subcellular location">
    <subcellularLocation>
        <location evidence="1 7">Cell membrane</location>
        <topology evidence="1 7">Multi-pass membrane protein</topology>
    </subcellularLocation>
</comment>
<dbReference type="InterPro" id="IPR000515">
    <property type="entry name" value="MetI-like"/>
</dbReference>
<feature type="transmembrane region" description="Helical" evidence="7">
    <location>
        <begin position="131"/>
        <end position="151"/>
    </location>
</feature>
<dbReference type="EMBL" id="BSFP01000003">
    <property type="protein sequence ID" value="GLK99206.1"/>
    <property type="molecule type" value="Genomic_DNA"/>
</dbReference>
<keyword evidence="3" id="KW-1003">Cell membrane</keyword>
<dbReference type="PROSITE" id="PS50928">
    <property type="entry name" value="ABC_TM1"/>
    <property type="match status" value="1"/>
</dbReference>
<keyword evidence="10" id="KW-1185">Reference proteome</keyword>
<dbReference type="SUPFAM" id="SSF161098">
    <property type="entry name" value="MetI-like"/>
    <property type="match status" value="1"/>
</dbReference>
<dbReference type="Pfam" id="PF00528">
    <property type="entry name" value="BPD_transp_1"/>
    <property type="match status" value="1"/>
</dbReference>
<protein>
    <submittedName>
        <fullName evidence="9">Sugar ABC transporter permease</fullName>
    </submittedName>
</protein>
<feature type="transmembrane region" description="Helical" evidence="7">
    <location>
        <begin position="238"/>
        <end position="258"/>
    </location>
</feature>
<evidence type="ECO:0000313" key="9">
    <source>
        <dbReference type="EMBL" id="GLK99206.1"/>
    </source>
</evidence>
<dbReference type="InterPro" id="IPR035906">
    <property type="entry name" value="MetI-like_sf"/>
</dbReference>
<evidence type="ECO:0000256" key="1">
    <source>
        <dbReference type="ARBA" id="ARBA00004651"/>
    </source>
</evidence>
<evidence type="ECO:0000256" key="6">
    <source>
        <dbReference type="ARBA" id="ARBA00023136"/>
    </source>
</evidence>
<keyword evidence="4 7" id="KW-0812">Transmembrane</keyword>
<evidence type="ECO:0000256" key="4">
    <source>
        <dbReference type="ARBA" id="ARBA00022692"/>
    </source>
</evidence>
<gene>
    <name evidence="9" type="ORF">GCM10017581_009470</name>
</gene>
<feature type="transmembrane region" description="Helical" evidence="7">
    <location>
        <begin position="98"/>
        <end position="119"/>
    </location>
</feature>
<comment type="caution">
    <text evidence="9">The sequence shown here is derived from an EMBL/GenBank/DDBJ whole genome shotgun (WGS) entry which is preliminary data.</text>
</comment>
<evidence type="ECO:0000256" key="2">
    <source>
        <dbReference type="ARBA" id="ARBA00022448"/>
    </source>
</evidence>
<dbReference type="Proteomes" id="UP001143480">
    <property type="component" value="Unassembled WGS sequence"/>
</dbReference>
<dbReference type="AlphaFoldDB" id="A0A9W6KBU0"/>
<dbReference type="Gene3D" id="1.10.3720.10">
    <property type="entry name" value="MetI-like"/>
    <property type="match status" value="1"/>
</dbReference>
<comment type="similarity">
    <text evidence="7">Belongs to the binding-protein-dependent transport system permease family.</text>
</comment>
<feature type="transmembrane region" description="Helical" evidence="7">
    <location>
        <begin position="178"/>
        <end position="200"/>
    </location>
</feature>
<organism evidence="9 10">
    <name type="scientific">Dactylosporangium matsuzakiense</name>
    <dbReference type="NCBI Taxonomy" id="53360"/>
    <lineage>
        <taxon>Bacteria</taxon>
        <taxon>Bacillati</taxon>
        <taxon>Actinomycetota</taxon>
        <taxon>Actinomycetes</taxon>
        <taxon>Micromonosporales</taxon>
        <taxon>Micromonosporaceae</taxon>
        <taxon>Dactylosporangium</taxon>
    </lineage>
</organism>
<evidence type="ECO:0000259" key="8">
    <source>
        <dbReference type="PROSITE" id="PS50928"/>
    </source>
</evidence>
<reference evidence="9" key="1">
    <citation type="journal article" date="2014" name="Int. J. Syst. Evol. Microbiol.">
        <title>Complete genome sequence of Corynebacterium casei LMG S-19264T (=DSM 44701T), isolated from a smear-ripened cheese.</title>
        <authorList>
            <consortium name="US DOE Joint Genome Institute (JGI-PGF)"/>
            <person name="Walter F."/>
            <person name="Albersmeier A."/>
            <person name="Kalinowski J."/>
            <person name="Ruckert C."/>
        </authorList>
    </citation>
    <scope>NUCLEOTIDE SEQUENCE</scope>
    <source>
        <strain evidence="9">VKM Ac-1321</strain>
    </source>
</reference>
<feature type="transmembrane region" description="Helical" evidence="7">
    <location>
        <begin position="288"/>
        <end position="310"/>
    </location>
</feature>
<name>A0A9W6KBU0_9ACTN</name>
<keyword evidence="2 7" id="KW-0813">Transport</keyword>
<dbReference type="CDD" id="cd06261">
    <property type="entry name" value="TM_PBP2"/>
    <property type="match status" value="1"/>
</dbReference>
<proteinExistence type="inferred from homology"/>
<dbReference type="RefSeq" id="WP_271188866.1">
    <property type="nucleotide sequence ID" value="NZ_BSFP01000003.1"/>
</dbReference>
<evidence type="ECO:0000313" key="10">
    <source>
        <dbReference type="Proteomes" id="UP001143480"/>
    </source>
</evidence>
<keyword evidence="5 7" id="KW-1133">Transmembrane helix</keyword>
<evidence type="ECO:0000256" key="3">
    <source>
        <dbReference type="ARBA" id="ARBA00022475"/>
    </source>
</evidence>
<reference evidence="9" key="2">
    <citation type="submission" date="2023-01" db="EMBL/GenBank/DDBJ databases">
        <authorList>
            <person name="Sun Q."/>
            <person name="Evtushenko L."/>
        </authorList>
    </citation>
    <scope>NUCLEOTIDE SEQUENCE</scope>
    <source>
        <strain evidence="9">VKM Ac-1321</strain>
    </source>
</reference>
<sequence>MTKLDSPAGPRVLSGRRDADTVVGRKRRSAEGFLGLTLMAPAVLPLLVFFVAPSVFVAVISLYKWSLLGDSPAFTGVDNYVQLVHDDRFWQAFRQTGYYALLTVPTTTVLGFVLGWALYRRMRMSHAYEAVIFSPYVLPPVATMLTWTWIFHGNFGVLNALLGKVGVGPVDWLGDPHWIVPSMAVYGVWQGTGFCVVLYLSSFGRIPREVYEAAAVDGAGPARMLRSIVLPLVSPTTYMLLIFNTSAALKVFVVSFMFTAGTGGTDSSGLTVNLYQYQQAFVNFDGGYGAAVATTLTAVIMAVLAVGAALGQRGVFYR</sequence>